<keyword evidence="3" id="KW-0813">Transport</keyword>
<dbReference type="KEGG" id="bsan:CHH28_04830"/>
<comment type="subcellular location">
    <subcellularLocation>
        <location evidence="1">Membrane</location>
        <topology evidence="1">Multi-pass membrane protein</topology>
    </subcellularLocation>
</comment>
<dbReference type="AlphaFoldDB" id="A0A222FHI7"/>
<evidence type="ECO:0000256" key="7">
    <source>
        <dbReference type="SAM" id="Phobius"/>
    </source>
</evidence>
<dbReference type="PANTHER" id="PTHR43298:SF2">
    <property type="entry name" value="FMN_FAD EXPORTER YEEO-RELATED"/>
    <property type="match status" value="1"/>
</dbReference>
<comment type="similarity">
    <text evidence="2">Belongs to the multi antimicrobial extrusion (MATE) (TC 2.A.66.1) family.</text>
</comment>
<gene>
    <name evidence="8" type="ORF">CHH28_04830</name>
</gene>
<feature type="transmembrane region" description="Helical" evidence="7">
    <location>
        <begin position="51"/>
        <end position="73"/>
    </location>
</feature>
<evidence type="ECO:0000313" key="8">
    <source>
        <dbReference type="EMBL" id="ASP38046.1"/>
    </source>
</evidence>
<evidence type="ECO:0000256" key="5">
    <source>
        <dbReference type="ARBA" id="ARBA00022989"/>
    </source>
</evidence>
<dbReference type="PANTHER" id="PTHR43298">
    <property type="entry name" value="MULTIDRUG RESISTANCE PROTEIN NORM-RELATED"/>
    <property type="match status" value="1"/>
</dbReference>
<feature type="transmembrane region" description="Helical" evidence="7">
    <location>
        <begin position="19"/>
        <end position="39"/>
    </location>
</feature>
<evidence type="ECO:0000256" key="2">
    <source>
        <dbReference type="ARBA" id="ARBA00010199"/>
    </source>
</evidence>
<dbReference type="NCBIfam" id="TIGR00797">
    <property type="entry name" value="matE"/>
    <property type="match status" value="1"/>
</dbReference>
<dbReference type="GO" id="GO:0015297">
    <property type="term" value="F:antiporter activity"/>
    <property type="evidence" value="ECO:0007669"/>
    <property type="project" value="InterPro"/>
</dbReference>
<keyword evidence="6 7" id="KW-0472">Membrane</keyword>
<dbReference type="GO" id="GO:0005886">
    <property type="term" value="C:plasma membrane"/>
    <property type="evidence" value="ECO:0007669"/>
    <property type="project" value="TreeGrafter"/>
</dbReference>
<feature type="transmembrane region" description="Helical" evidence="7">
    <location>
        <begin position="354"/>
        <end position="373"/>
    </location>
</feature>
<feature type="transmembrane region" description="Helical" evidence="7">
    <location>
        <begin position="168"/>
        <end position="191"/>
    </location>
</feature>
<evidence type="ECO:0000256" key="3">
    <source>
        <dbReference type="ARBA" id="ARBA00022448"/>
    </source>
</evidence>
<evidence type="ECO:0000313" key="9">
    <source>
        <dbReference type="Proteomes" id="UP000202440"/>
    </source>
</evidence>
<reference evidence="8 9" key="1">
    <citation type="submission" date="2017-07" db="EMBL/GenBank/DDBJ databases">
        <title>Annotated genome sequence of Bacterioplanes sanyensis isolated from Red Sea.</title>
        <authorList>
            <person name="Rehman Z.U."/>
        </authorList>
    </citation>
    <scope>NUCLEOTIDE SEQUENCE [LARGE SCALE GENOMIC DNA]</scope>
    <source>
        <strain evidence="8 9">NV9</strain>
    </source>
</reference>
<name>A0A222FHI7_9GAMM</name>
<dbReference type="CDD" id="cd13136">
    <property type="entry name" value="MATE_DinF_like"/>
    <property type="match status" value="1"/>
</dbReference>
<dbReference type="EMBL" id="CP022530">
    <property type="protein sequence ID" value="ASP38046.1"/>
    <property type="molecule type" value="Genomic_DNA"/>
</dbReference>
<keyword evidence="4 7" id="KW-0812">Transmembrane</keyword>
<accession>A0A222FHI7</accession>
<proteinExistence type="inferred from homology"/>
<dbReference type="RefSeq" id="WP_094059245.1">
    <property type="nucleotide sequence ID" value="NZ_CP022530.1"/>
</dbReference>
<dbReference type="Pfam" id="PF01554">
    <property type="entry name" value="MatE"/>
    <property type="match status" value="2"/>
</dbReference>
<dbReference type="Proteomes" id="UP000202440">
    <property type="component" value="Chromosome"/>
</dbReference>
<feature type="transmembrane region" description="Helical" evidence="7">
    <location>
        <begin position="142"/>
        <end position="161"/>
    </location>
</feature>
<dbReference type="OrthoDB" id="9789527at2"/>
<feature type="transmembrane region" description="Helical" evidence="7">
    <location>
        <begin position="269"/>
        <end position="293"/>
    </location>
</feature>
<evidence type="ECO:0000256" key="1">
    <source>
        <dbReference type="ARBA" id="ARBA00004141"/>
    </source>
</evidence>
<feature type="transmembrane region" description="Helical" evidence="7">
    <location>
        <begin position="100"/>
        <end position="122"/>
    </location>
</feature>
<dbReference type="InterPro" id="IPR050222">
    <property type="entry name" value="MATE_MdtK"/>
</dbReference>
<keyword evidence="5 7" id="KW-1133">Transmembrane helix</keyword>
<organism evidence="8 9">
    <name type="scientific">Bacterioplanes sanyensis</name>
    <dbReference type="NCBI Taxonomy" id="1249553"/>
    <lineage>
        <taxon>Bacteria</taxon>
        <taxon>Pseudomonadati</taxon>
        <taxon>Pseudomonadota</taxon>
        <taxon>Gammaproteobacteria</taxon>
        <taxon>Oceanospirillales</taxon>
        <taxon>Oceanospirillaceae</taxon>
        <taxon>Bacterioplanes</taxon>
    </lineage>
</organism>
<feature type="transmembrane region" description="Helical" evidence="7">
    <location>
        <begin position="385"/>
        <end position="405"/>
    </location>
</feature>
<protein>
    <submittedName>
        <fullName evidence="8">MATE family efflux transporter</fullName>
    </submittedName>
</protein>
<dbReference type="GO" id="GO:0042910">
    <property type="term" value="F:xenobiotic transmembrane transporter activity"/>
    <property type="evidence" value="ECO:0007669"/>
    <property type="project" value="InterPro"/>
</dbReference>
<dbReference type="InterPro" id="IPR002528">
    <property type="entry name" value="MATE_fam"/>
</dbReference>
<feature type="transmembrane region" description="Helical" evidence="7">
    <location>
        <begin position="411"/>
        <end position="433"/>
    </location>
</feature>
<evidence type="ECO:0000256" key="4">
    <source>
        <dbReference type="ARBA" id="ARBA00022692"/>
    </source>
</evidence>
<feature type="transmembrane region" description="Helical" evidence="7">
    <location>
        <begin position="244"/>
        <end position="263"/>
    </location>
</feature>
<sequence>MTAVSAAGNDSWTATQRRILALAWPIIISNITVPLLGLVDTAVLGHLPDASHLAAVALGSQLFTLLFWSFGFLRMGTTALVVQASGRSDEQQVLQVLQRALWLTLPLVPLLLLLALALWPLLLPLMGGTAALQQEALSYLHIRLLATPAVLVQYSLIGWFIGQGKPRLPLLMLVTANGINALLDIWFVFGLGMTSDGVAAATAIADYSAALLGLWLAYRQGLRGLGRRPAWASMAATIKVNQHLFVRTLCLLAVFAFFTAQGARQGELILATNAMLITLLLLISNALDGFAHAAETITGQALGAGRPRQMRRGIWASGVSSLLLAVLLSMGFWYAGPWLLQQLTDNEALQSSLATYQVFLFWLPLVGCLSYWLDGVLVGASATAWMRNAMLASALLCFLPLWWWLQPMGNQGLWLAFYGFLLCRGGLMLWPMWQILRYPQRFTESCSRS</sequence>
<dbReference type="InterPro" id="IPR044644">
    <property type="entry name" value="DinF-like"/>
</dbReference>
<feature type="transmembrane region" description="Helical" evidence="7">
    <location>
        <begin position="314"/>
        <end position="334"/>
    </location>
</feature>
<feature type="transmembrane region" description="Helical" evidence="7">
    <location>
        <begin position="197"/>
        <end position="218"/>
    </location>
</feature>
<evidence type="ECO:0000256" key="6">
    <source>
        <dbReference type="ARBA" id="ARBA00023136"/>
    </source>
</evidence>
<keyword evidence="9" id="KW-1185">Reference proteome</keyword>